<evidence type="ECO:0000256" key="9">
    <source>
        <dbReference type="ARBA" id="ARBA00023004"/>
    </source>
</evidence>
<evidence type="ECO:0000256" key="7">
    <source>
        <dbReference type="ARBA" id="ARBA00022848"/>
    </source>
</evidence>
<protein>
    <recommendedName>
        <fullName evidence="14">Cytochrome b5 heme-binding domain-containing protein</fullName>
    </recommendedName>
</protein>
<dbReference type="GO" id="GO:0020037">
    <property type="term" value="F:heme binding"/>
    <property type="evidence" value="ECO:0007669"/>
    <property type="project" value="UniProtKB-UniRule"/>
</dbReference>
<dbReference type="InterPro" id="IPR001199">
    <property type="entry name" value="Cyt_B5-like_heme/steroid-bd"/>
</dbReference>
<gene>
    <name evidence="15" type="ORF">KL933_003982</name>
</gene>
<organism evidence="15 16">
    <name type="scientific">Ogataea haglerorum</name>
    <dbReference type="NCBI Taxonomy" id="1937702"/>
    <lineage>
        <taxon>Eukaryota</taxon>
        <taxon>Fungi</taxon>
        <taxon>Dikarya</taxon>
        <taxon>Ascomycota</taxon>
        <taxon>Saccharomycotina</taxon>
        <taxon>Pichiomycetes</taxon>
        <taxon>Pichiales</taxon>
        <taxon>Pichiaceae</taxon>
        <taxon>Ogataea</taxon>
    </lineage>
</organism>
<feature type="domain" description="Cytochrome b5 heme-binding" evidence="14">
    <location>
        <begin position="2"/>
        <end position="78"/>
    </location>
</feature>
<dbReference type="Proteomes" id="UP000738402">
    <property type="component" value="Unassembled WGS sequence"/>
</dbReference>
<dbReference type="InterPro" id="IPR018506">
    <property type="entry name" value="Cyt_B5_heme-BS"/>
</dbReference>
<evidence type="ECO:0000256" key="3">
    <source>
        <dbReference type="ARBA" id="ARBA00022617"/>
    </source>
</evidence>
<evidence type="ECO:0000256" key="2">
    <source>
        <dbReference type="ARBA" id="ARBA00022448"/>
    </source>
</evidence>
<dbReference type="EMBL" id="JAHLUH010000011">
    <property type="protein sequence ID" value="KAG7725934.1"/>
    <property type="molecule type" value="Genomic_DNA"/>
</dbReference>
<dbReference type="InterPro" id="IPR036400">
    <property type="entry name" value="Cyt_B5-like_heme/steroid_sf"/>
</dbReference>
<evidence type="ECO:0000256" key="11">
    <source>
        <dbReference type="ARBA" id="ARBA00037877"/>
    </source>
</evidence>
<evidence type="ECO:0000256" key="13">
    <source>
        <dbReference type="RuleBase" id="RU362121"/>
    </source>
</evidence>
<dbReference type="SUPFAM" id="SSF55856">
    <property type="entry name" value="Cytochrome b5-like heme/steroid binding domain"/>
    <property type="match status" value="1"/>
</dbReference>
<evidence type="ECO:0000256" key="8">
    <source>
        <dbReference type="ARBA" id="ARBA00022982"/>
    </source>
</evidence>
<dbReference type="PROSITE" id="PS00191">
    <property type="entry name" value="CYTOCHROME_B5_1"/>
    <property type="match status" value="1"/>
</dbReference>
<comment type="subcellular location">
    <subcellularLocation>
        <location evidence="1">Endoplasmic reticulum membrane</location>
        <topology evidence="1">Single-pass membrane protein</topology>
        <orientation evidence="1">Cytoplasmic side</orientation>
    </subcellularLocation>
    <subcellularLocation>
        <location evidence="11">Microsome membrane</location>
        <topology evidence="11">Single-pass membrane protein</topology>
        <orientation evidence="11">Cytoplasmic side</orientation>
    </subcellularLocation>
</comment>
<dbReference type="Pfam" id="PF00173">
    <property type="entry name" value="Cyt-b5"/>
    <property type="match status" value="1"/>
</dbReference>
<evidence type="ECO:0000256" key="4">
    <source>
        <dbReference type="ARBA" id="ARBA00022692"/>
    </source>
</evidence>
<evidence type="ECO:0000256" key="6">
    <source>
        <dbReference type="ARBA" id="ARBA00022824"/>
    </source>
</evidence>
<dbReference type="PRINTS" id="PR00363">
    <property type="entry name" value="CYTOCHROMEB5"/>
</dbReference>
<dbReference type="SMART" id="SM01117">
    <property type="entry name" value="Cyt-b5"/>
    <property type="match status" value="1"/>
</dbReference>
<keyword evidence="3 13" id="KW-0349">Heme</keyword>
<dbReference type="FunFam" id="3.10.120.10:FF:000002">
    <property type="entry name" value="Cytochrome b5 type B"/>
    <property type="match status" value="1"/>
</dbReference>
<keyword evidence="7" id="KW-0492">Microsome</keyword>
<keyword evidence="9 13" id="KW-0408">Iron</keyword>
<sequence>MSKVFTAEEVAQHNTRDDLYIIYKGKVYDCSEYLDEHPGGEEVIMDCAGTDATEPFEDIGHSEDAHEILANLEVGELKGGVAVKPAVSAAASSSPSENTICQSQSTRKGPAEYILPFVCFQINACPVAVLYEVSQPPVMAQIDPSIDHFWAPNSVVQCRQCILREDTQALFSDQLFSEKTLFSLHGLCGRPLAGQILD</sequence>
<keyword evidence="2" id="KW-0813">Transport</keyword>
<keyword evidence="4" id="KW-0812">Transmembrane</keyword>
<dbReference type="PANTHER" id="PTHR19359">
    <property type="entry name" value="CYTOCHROME B5"/>
    <property type="match status" value="1"/>
</dbReference>
<evidence type="ECO:0000256" key="12">
    <source>
        <dbReference type="ARBA" id="ARBA00038168"/>
    </source>
</evidence>
<keyword evidence="6" id="KW-0256">Endoplasmic reticulum</keyword>
<evidence type="ECO:0000256" key="5">
    <source>
        <dbReference type="ARBA" id="ARBA00022723"/>
    </source>
</evidence>
<comment type="caution">
    <text evidence="15">The sequence shown here is derived from an EMBL/GenBank/DDBJ whole genome shotgun (WGS) entry which is preliminary data.</text>
</comment>
<dbReference type="PANTHER" id="PTHR19359:SF150">
    <property type="entry name" value="CYTOCHROME B5"/>
    <property type="match status" value="1"/>
</dbReference>
<evidence type="ECO:0000313" key="16">
    <source>
        <dbReference type="Proteomes" id="UP000738402"/>
    </source>
</evidence>
<dbReference type="GO" id="GO:0046872">
    <property type="term" value="F:metal ion binding"/>
    <property type="evidence" value="ECO:0007669"/>
    <property type="project" value="UniProtKB-UniRule"/>
</dbReference>
<comment type="similarity">
    <text evidence="12 13">Belongs to the cytochrome b5 family.</text>
</comment>
<keyword evidence="8" id="KW-0249">Electron transport</keyword>
<keyword evidence="5 13" id="KW-0479">Metal-binding</keyword>
<proteinExistence type="inferred from homology"/>
<accession>A0AAN6D384</accession>
<name>A0AAN6D384_9ASCO</name>
<dbReference type="AlphaFoldDB" id="A0AAN6D384"/>
<dbReference type="Gene3D" id="3.10.120.10">
    <property type="entry name" value="Cytochrome b5-like heme/steroid binding domain"/>
    <property type="match status" value="1"/>
</dbReference>
<keyword evidence="10" id="KW-0472">Membrane</keyword>
<reference evidence="15" key="1">
    <citation type="journal article" date="2021" name="G3 (Bethesda)">
        <title>Genomic diversity, chromosomal rearrangements, and interspecies hybridization in the ogataea polymorpha species complex.</title>
        <authorList>
            <person name="Hanson S.J."/>
            <person name="Cinneide E.O."/>
            <person name="Salzberg L.I."/>
            <person name="Wolfe K.H."/>
            <person name="McGowan J."/>
            <person name="Fitzpatrick D.A."/>
            <person name="Matlin K."/>
        </authorList>
    </citation>
    <scope>NUCLEOTIDE SEQUENCE</scope>
    <source>
        <strain evidence="15">83-405-1</strain>
    </source>
</reference>
<dbReference type="PROSITE" id="PS50255">
    <property type="entry name" value="CYTOCHROME_B5_2"/>
    <property type="match status" value="1"/>
</dbReference>
<evidence type="ECO:0000313" key="15">
    <source>
        <dbReference type="EMBL" id="KAG7725934.1"/>
    </source>
</evidence>
<evidence type="ECO:0000259" key="14">
    <source>
        <dbReference type="PROSITE" id="PS50255"/>
    </source>
</evidence>
<dbReference type="InterPro" id="IPR050668">
    <property type="entry name" value="Cytochrome_b5"/>
</dbReference>
<evidence type="ECO:0000256" key="1">
    <source>
        <dbReference type="ARBA" id="ARBA00004131"/>
    </source>
</evidence>
<dbReference type="GO" id="GO:0005789">
    <property type="term" value="C:endoplasmic reticulum membrane"/>
    <property type="evidence" value="ECO:0007669"/>
    <property type="project" value="UniProtKB-SubCell"/>
</dbReference>
<evidence type="ECO:0000256" key="10">
    <source>
        <dbReference type="ARBA" id="ARBA00023136"/>
    </source>
</evidence>